<dbReference type="Pfam" id="PF00076">
    <property type="entry name" value="RRM_1"/>
    <property type="match status" value="1"/>
</dbReference>
<dbReference type="SMART" id="SM00360">
    <property type="entry name" value="RRM"/>
    <property type="match status" value="1"/>
</dbReference>
<proteinExistence type="predicted"/>
<feature type="domain" description="RRM" evidence="2">
    <location>
        <begin position="675"/>
        <end position="753"/>
    </location>
</feature>
<evidence type="ECO:0000256" key="1">
    <source>
        <dbReference type="PROSITE-ProRule" id="PRU00176"/>
    </source>
</evidence>
<dbReference type="AlphaFoldDB" id="A0A2H3GC92"/>
<gene>
    <name evidence="3" type="ORF">AU210_013702</name>
</gene>
<dbReference type="PROSITE" id="PS50102">
    <property type="entry name" value="RRM"/>
    <property type="match status" value="1"/>
</dbReference>
<name>A0A2H3GC92_FUSOX</name>
<protein>
    <recommendedName>
        <fullName evidence="2">RRM domain-containing protein</fullName>
    </recommendedName>
</protein>
<evidence type="ECO:0000259" key="2">
    <source>
        <dbReference type="PROSITE" id="PS50102"/>
    </source>
</evidence>
<dbReference type="InterPro" id="IPR010730">
    <property type="entry name" value="HET"/>
</dbReference>
<dbReference type="STRING" id="327505.A0A2H3GC92"/>
<evidence type="ECO:0000313" key="3">
    <source>
        <dbReference type="EMBL" id="PCD24584.1"/>
    </source>
</evidence>
<dbReference type="PANTHER" id="PTHR33112">
    <property type="entry name" value="DOMAIN PROTEIN, PUTATIVE-RELATED"/>
    <property type="match status" value="1"/>
</dbReference>
<dbReference type="EMBL" id="MABQ02000010">
    <property type="protein sequence ID" value="PCD24584.1"/>
    <property type="molecule type" value="Genomic_DNA"/>
</dbReference>
<organism evidence="3 4">
    <name type="scientific">Fusarium oxysporum f. sp. radicis-cucumerinum</name>
    <dbReference type="NCBI Taxonomy" id="327505"/>
    <lineage>
        <taxon>Eukaryota</taxon>
        <taxon>Fungi</taxon>
        <taxon>Dikarya</taxon>
        <taxon>Ascomycota</taxon>
        <taxon>Pezizomycotina</taxon>
        <taxon>Sordariomycetes</taxon>
        <taxon>Hypocreomycetidae</taxon>
        <taxon>Hypocreales</taxon>
        <taxon>Nectriaceae</taxon>
        <taxon>Fusarium</taxon>
        <taxon>Fusarium oxysporum species complex</taxon>
    </lineage>
</organism>
<accession>A0A2H3GC92</accession>
<dbReference type="InterPro" id="IPR012677">
    <property type="entry name" value="Nucleotide-bd_a/b_plait_sf"/>
</dbReference>
<reference evidence="3 4" key="2">
    <citation type="journal article" date="2017" name="Sci. Rep.">
        <title>A mobile pathogenicity chromosome in Fusarium oxysporum for infection of multiple cucurbit species.</title>
        <authorList>
            <person name="van Dam P."/>
            <person name="Fokkens L."/>
            <person name="Ayukawa Y."/>
            <person name="van der Gragt M."/>
            <person name="Ter Horst A."/>
            <person name="Brankovics B."/>
            <person name="Houterman P.M."/>
            <person name="Arie T."/>
            <person name="Rep M."/>
        </authorList>
    </citation>
    <scope>NUCLEOTIDE SEQUENCE [LARGE SCALE GENOMIC DNA]</scope>
    <source>
        <strain evidence="3 4">Forc016</strain>
    </source>
</reference>
<reference evidence="3 4" key="1">
    <citation type="journal article" date="2016" name="Environ. Microbiol.">
        <title>Effector profiles distinguish formae speciales of Fusarium oxysporum.</title>
        <authorList>
            <person name="van Dam P."/>
            <person name="Fokkens L."/>
            <person name="Schmidt S.M."/>
            <person name="Linmans J.H."/>
            <person name="Kistler H.C."/>
            <person name="Ma L.J."/>
            <person name="Rep M."/>
        </authorList>
    </citation>
    <scope>NUCLEOTIDE SEQUENCE [LARGE SCALE GENOMIC DNA]</scope>
    <source>
        <strain evidence="3 4">Forc016</strain>
    </source>
</reference>
<dbReference type="GO" id="GO:0003723">
    <property type="term" value="F:RNA binding"/>
    <property type="evidence" value="ECO:0007669"/>
    <property type="project" value="UniProtKB-UniRule"/>
</dbReference>
<sequence length="755" mass="86209">MITYGHFDVEDDLFNLWVCLEGTGMKAARLRLNITKTTREVYEETENKIYIPAQHTAQSAAEAANRWIGVCDKNHPSCMARAAPPPDARMPTRLLDLGTGDSTTWRIIETQQDRVPYVALSHRWTENTPTLLQKNYDAYCDSQQDSILPQNYRDMLDICRAIQIRYIWIDSLCIIQDDNGVDFRHEAPIMLHVYRYAFLTLMILWEFSDSTVFRECRPSTIARPRPQSYKRTELTETDQESWYTYLKSLVISEAAVLSKDSMSNAHNYAFVRVENTGSYNFDVNNAPINKRAWVLQERSLSRRILCLGNEQLYWECDGQITAPLIANEASPNGLPSITQRESLCSLSGTHSVRSWNSLLEEYTARQLTYEEDRLVALSGVARAVAKLTGHTYFAGIWVESWMLDLLWEPDRARPESARAKPITMGVSSMVLPSWSWLSFPGSVIPGPHRCGFGLRLDSKEVIALSFLSRTMITPPDADPYVYFHQATIRIRGLLIPVEFAGINDTGKPPVFFRLRDDIEFASVGLDCLRLIPWEDHEKEYAPFEFQFSKPIKPSLKHFLVPLFLERDDPKQPLRSNPEDTQGRGLVVQESSNNGKRVFIRVGTWREDYSCPSQLGPMINNTINNINRNGAGIMTCKSSEDATDAECAFITHLSNHQSTLLHFISYQVITFIMATSSLCVNNLSRDTSDDTLEEVFSEFGEVLNAHVMRDRDTGRSRMFGIVTFSNAEEAELALSKMNNQELDGRRLMMQYHNVRR</sequence>
<dbReference type="InterPro" id="IPR000504">
    <property type="entry name" value="RRM_dom"/>
</dbReference>
<dbReference type="SUPFAM" id="SSF54928">
    <property type="entry name" value="RNA-binding domain, RBD"/>
    <property type="match status" value="1"/>
</dbReference>
<dbReference type="Proteomes" id="UP000219602">
    <property type="component" value="Chromosome 12"/>
</dbReference>
<dbReference type="Gene3D" id="3.30.70.330">
    <property type="match status" value="1"/>
</dbReference>
<evidence type="ECO:0000313" key="4">
    <source>
        <dbReference type="Proteomes" id="UP000219602"/>
    </source>
</evidence>
<dbReference type="PANTHER" id="PTHR33112:SF8">
    <property type="entry name" value="HETEROKARYON INCOMPATIBILITY DOMAIN-CONTAINING PROTEIN"/>
    <property type="match status" value="1"/>
</dbReference>
<comment type="caution">
    <text evidence="3">The sequence shown here is derived from an EMBL/GenBank/DDBJ whole genome shotgun (WGS) entry which is preliminary data.</text>
</comment>
<dbReference type="InterPro" id="IPR035979">
    <property type="entry name" value="RBD_domain_sf"/>
</dbReference>
<dbReference type="Pfam" id="PF06985">
    <property type="entry name" value="HET"/>
    <property type="match status" value="1"/>
</dbReference>
<keyword evidence="1" id="KW-0694">RNA-binding</keyword>